<dbReference type="GO" id="GO:0051480">
    <property type="term" value="P:regulation of cytosolic calcium ion concentration"/>
    <property type="evidence" value="ECO:0007669"/>
    <property type="project" value="TreeGrafter"/>
</dbReference>
<keyword evidence="1" id="KW-1133">Transmembrane helix</keyword>
<dbReference type="Pfam" id="PF09335">
    <property type="entry name" value="VTT_dom"/>
    <property type="match status" value="1"/>
</dbReference>
<feature type="transmembrane region" description="Helical" evidence="1">
    <location>
        <begin position="180"/>
        <end position="200"/>
    </location>
</feature>
<evidence type="ECO:0000256" key="1">
    <source>
        <dbReference type="SAM" id="Phobius"/>
    </source>
</evidence>
<feature type="transmembrane region" description="Helical" evidence="1">
    <location>
        <begin position="102"/>
        <end position="120"/>
    </location>
</feature>
<dbReference type="Proteomes" id="UP001458880">
    <property type="component" value="Unassembled WGS sequence"/>
</dbReference>
<feature type="transmembrane region" description="Helical" evidence="1">
    <location>
        <begin position="220"/>
        <end position="239"/>
    </location>
</feature>
<comment type="caution">
    <text evidence="3">The sequence shown here is derived from an EMBL/GenBank/DDBJ whole genome shotgun (WGS) entry which is preliminary data.</text>
</comment>
<feature type="transmembrane region" description="Helical" evidence="1">
    <location>
        <begin position="71"/>
        <end position="95"/>
    </location>
</feature>
<dbReference type="PANTHER" id="PTHR46593">
    <property type="entry name" value="TRANSMEMBRANE PROTEIN 64"/>
    <property type="match status" value="1"/>
</dbReference>
<dbReference type="InterPro" id="IPR032816">
    <property type="entry name" value="VTT_dom"/>
</dbReference>
<keyword evidence="1" id="KW-0472">Membrane</keyword>
<feature type="transmembrane region" description="Helical" evidence="1">
    <location>
        <begin position="30"/>
        <end position="51"/>
    </location>
</feature>
<dbReference type="GO" id="GO:0005783">
    <property type="term" value="C:endoplasmic reticulum"/>
    <property type="evidence" value="ECO:0007669"/>
    <property type="project" value="TreeGrafter"/>
</dbReference>
<gene>
    <name evidence="3" type="ORF">QE152_g21870</name>
</gene>
<evidence type="ECO:0000313" key="4">
    <source>
        <dbReference type="Proteomes" id="UP001458880"/>
    </source>
</evidence>
<dbReference type="EMBL" id="JASPKY010000206">
    <property type="protein sequence ID" value="KAK9720871.1"/>
    <property type="molecule type" value="Genomic_DNA"/>
</dbReference>
<protein>
    <submittedName>
        <fullName evidence="3">SNARE associated Golgi protein</fullName>
    </submittedName>
</protein>
<sequence length="269" mass="29823">MKISIDIGNVKIPEKEENESKRYFFTLKRFVVLVIILFMIVITLYFCKTYIRAILYWLESQDSVIISSTIIILFIIVSFPISVGYIVVVGAAGYLFGILKGFLISVIGANIGLFIAHNVLRLVGHHQRVRKLIENDTAAAILRVISGPLCFKIVLMARLTPIPFGFQNTIFALSNVNGKIYHLASCIGLFAGQFMGVYVGSTLRSMQDVLDNRKFSTGTYIFAGLQLVLAAGLIVWCGAKARNELLRALNEAESKLPISEKPPLGFNVV</sequence>
<accession>A0AAW1KN25</accession>
<keyword evidence="1" id="KW-0812">Transmembrane</keyword>
<feature type="domain" description="VTT" evidence="2">
    <location>
        <begin position="87"/>
        <end position="201"/>
    </location>
</feature>
<proteinExistence type="predicted"/>
<dbReference type="PANTHER" id="PTHR46593:SF1">
    <property type="entry name" value="TRANSMEMBRANE PROTEIN 64"/>
    <property type="match status" value="1"/>
</dbReference>
<evidence type="ECO:0000259" key="2">
    <source>
        <dbReference type="Pfam" id="PF09335"/>
    </source>
</evidence>
<dbReference type="AlphaFoldDB" id="A0AAW1KN25"/>
<keyword evidence="4" id="KW-1185">Reference proteome</keyword>
<evidence type="ECO:0000313" key="3">
    <source>
        <dbReference type="EMBL" id="KAK9720871.1"/>
    </source>
</evidence>
<dbReference type="InterPro" id="IPR053069">
    <property type="entry name" value="TVP38/TMEM64"/>
</dbReference>
<organism evidence="3 4">
    <name type="scientific">Popillia japonica</name>
    <name type="common">Japanese beetle</name>
    <dbReference type="NCBI Taxonomy" id="7064"/>
    <lineage>
        <taxon>Eukaryota</taxon>
        <taxon>Metazoa</taxon>
        <taxon>Ecdysozoa</taxon>
        <taxon>Arthropoda</taxon>
        <taxon>Hexapoda</taxon>
        <taxon>Insecta</taxon>
        <taxon>Pterygota</taxon>
        <taxon>Neoptera</taxon>
        <taxon>Endopterygota</taxon>
        <taxon>Coleoptera</taxon>
        <taxon>Polyphaga</taxon>
        <taxon>Scarabaeiformia</taxon>
        <taxon>Scarabaeidae</taxon>
        <taxon>Rutelinae</taxon>
        <taxon>Popillia</taxon>
    </lineage>
</organism>
<name>A0AAW1KN25_POPJA</name>
<feature type="transmembrane region" description="Helical" evidence="1">
    <location>
        <begin position="140"/>
        <end position="159"/>
    </location>
</feature>
<reference evidence="3 4" key="1">
    <citation type="journal article" date="2024" name="BMC Genomics">
        <title>De novo assembly and annotation of Popillia japonica's genome with initial clues to its potential as an invasive pest.</title>
        <authorList>
            <person name="Cucini C."/>
            <person name="Boschi S."/>
            <person name="Funari R."/>
            <person name="Cardaioli E."/>
            <person name="Iannotti N."/>
            <person name="Marturano G."/>
            <person name="Paoli F."/>
            <person name="Bruttini M."/>
            <person name="Carapelli A."/>
            <person name="Frati F."/>
            <person name="Nardi F."/>
        </authorList>
    </citation>
    <scope>NUCLEOTIDE SEQUENCE [LARGE SCALE GENOMIC DNA]</scope>
    <source>
        <strain evidence="3">DMR45628</strain>
    </source>
</reference>